<evidence type="ECO:0000256" key="6">
    <source>
        <dbReference type="HAMAP-Rule" id="MF_00265"/>
    </source>
</evidence>
<dbReference type="SUPFAM" id="SSF88723">
    <property type="entry name" value="PIN domain-like"/>
    <property type="match status" value="1"/>
</dbReference>
<dbReference type="GO" id="GO:0000287">
    <property type="term" value="F:magnesium ion binding"/>
    <property type="evidence" value="ECO:0007669"/>
    <property type="project" value="UniProtKB-UniRule"/>
</dbReference>
<dbReference type="HOGENOM" id="CLU_118482_1_3_9"/>
<dbReference type="InterPro" id="IPR029060">
    <property type="entry name" value="PIN-like_dom_sf"/>
</dbReference>
<evidence type="ECO:0000256" key="1">
    <source>
        <dbReference type="ARBA" id="ARBA00022649"/>
    </source>
</evidence>
<proteinExistence type="inferred from homology"/>
<dbReference type="GO" id="GO:0016787">
    <property type="term" value="F:hydrolase activity"/>
    <property type="evidence" value="ECO:0007669"/>
    <property type="project" value="UniProtKB-KW"/>
</dbReference>
<feature type="binding site" evidence="6">
    <location>
        <position position="98"/>
    </location>
    <ligand>
        <name>Mg(2+)</name>
        <dbReference type="ChEBI" id="CHEBI:18420"/>
    </ligand>
</feature>
<dbReference type="RefSeq" id="WP_013289953.1">
    <property type="nucleotide sequence ID" value="NC_014392.1"/>
</dbReference>
<feature type="binding site" evidence="6">
    <location>
        <position position="5"/>
    </location>
    <ligand>
        <name>Mg(2+)</name>
        <dbReference type="ChEBI" id="CHEBI:18420"/>
    </ligand>
</feature>
<dbReference type="InterPro" id="IPR022907">
    <property type="entry name" value="VapC_family"/>
</dbReference>
<evidence type="ECO:0000313" key="9">
    <source>
        <dbReference type="Proteomes" id="UP000000347"/>
    </source>
</evidence>
<dbReference type="KEGG" id="cob:COB47_0633"/>
<keyword evidence="6" id="KW-0800">Toxin</keyword>
<dbReference type="EC" id="3.1.-.-" evidence="6"/>
<dbReference type="eggNOG" id="COG1487">
    <property type="taxonomic scope" value="Bacteria"/>
</dbReference>
<evidence type="ECO:0000256" key="3">
    <source>
        <dbReference type="ARBA" id="ARBA00022723"/>
    </source>
</evidence>
<keyword evidence="2 6" id="KW-0540">Nuclease</keyword>
<keyword evidence="9" id="KW-1185">Reference proteome</keyword>
<evidence type="ECO:0000256" key="4">
    <source>
        <dbReference type="ARBA" id="ARBA00022801"/>
    </source>
</evidence>
<dbReference type="HAMAP" id="MF_00265">
    <property type="entry name" value="VapC_Nob1"/>
    <property type="match status" value="1"/>
</dbReference>
<accession>D9TIW7</accession>
<dbReference type="Gene3D" id="3.40.50.1010">
    <property type="entry name" value="5'-nuclease"/>
    <property type="match status" value="1"/>
</dbReference>
<sequence>MILVDTSVLIDFFKGNTNEKVEKFEWILKNKIPFGITHLIYQEILQGAKDEKEFELLKEYLSIQPFYELTKGKESYEEAALLYFKCKKRGINLRSTVDVIIAQIAIENNLYLLHNDRDYSKIAEVENRLKEY</sequence>
<dbReference type="PANTHER" id="PTHR42740:SF1">
    <property type="entry name" value="RIBONUCLEASE VAPC3"/>
    <property type="match status" value="1"/>
</dbReference>
<comment type="similarity">
    <text evidence="6">Belongs to the PINc/VapC protein family.</text>
</comment>
<organism evidence="8 9">
    <name type="scientific">Caldicellulosiruptor obsidiansis (strain ATCC BAA-2073 / JCM 16842 / OB47)</name>
    <dbReference type="NCBI Taxonomy" id="608506"/>
    <lineage>
        <taxon>Bacteria</taxon>
        <taxon>Bacillati</taxon>
        <taxon>Bacillota</taxon>
        <taxon>Bacillota incertae sedis</taxon>
        <taxon>Caldicellulosiruptorales</taxon>
        <taxon>Caldicellulosiruptoraceae</taxon>
        <taxon>Caldicellulosiruptor</taxon>
    </lineage>
</organism>
<comment type="cofactor">
    <cofactor evidence="6">
        <name>Mg(2+)</name>
        <dbReference type="ChEBI" id="CHEBI:18420"/>
    </cofactor>
</comment>
<dbReference type="GO" id="GO:0004540">
    <property type="term" value="F:RNA nuclease activity"/>
    <property type="evidence" value="ECO:0007669"/>
    <property type="project" value="InterPro"/>
</dbReference>
<keyword evidence="5 6" id="KW-0460">Magnesium</keyword>
<feature type="domain" description="PIN" evidence="7">
    <location>
        <begin position="2"/>
        <end position="124"/>
    </location>
</feature>
<protein>
    <recommendedName>
        <fullName evidence="6">Ribonuclease VapC</fullName>
        <shortName evidence="6">RNase VapC</shortName>
        <ecNumber evidence="6">3.1.-.-</ecNumber>
    </recommendedName>
    <alternativeName>
        <fullName evidence="6">Toxin VapC</fullName>
    </alternativeName>
</protein>
<dbReference type="Pfam" id="PF01850">
    <property type="entry name" value="PIN"/>
    <property type="match status" value="1"/>
</dbReference>
<dbReference type="InterPro" id="IPR051749">
    <property type="entry name" value="PINc/VapC_TA_RNase"/>
</dbReference>
<dbReference type="EMBL" id="CP002164">
    <property type="protein sequence ID" value="ADL41949.1"/>
    <property type="molecule type" value="Genomic_DNA"/>
</dbReference>
<evidence type="ECO:0000259" key="7">
    <source>
        <dbReference type="Pfam" id="PF01850"/>
    </source>
</evidence>
<dbReference type="Proteomes" id="UP000000347">
    <property type="component" value="Chromosome"/>
</dbReference>
<evidence type="ECO:0000256" key="2">
    <source>
        <dbReference type="ARBA" id="ARBA00022722"/>
    </source>
</evidence>
<dbReference type="AlphaFoldDB" id="D9TIW7"/>
<reference evidence="8 9" key="1">
    <citation type="journal article" date="2010" name="J. Bacteriol.">
        <title>Complete genome sequence of the cellulolytic thermophile Caldicellulosiruptor obsidiansis OB47T.</title>
        <authorList>
            <person name="Elkins J.G."/>
            <person name="Lochner A."/>
            <person name="Hamilton-Brehm S.D."/>
            <person name="Davenport K.W."/>
            <person name="Podar M."/>
            <person name="Brown S.D."/>
            <person name="Land M.L."/>
            <person name="Hauser L.J."/>
            <person name="Klingeman D.M."/>
            <person name="Raman B."/>
            <person name="Goodwin L.A."/>
            <person name="Tapia R."/>
            <person name="Meincke L.J."/>
            <person name="Detter J.C."/>
            <person name="Bruce D.C."/>
            <person name="Han C.S."/>
            <person name="Palumbo A.V."/>
            <person name="Cottingham R.W."/>
            <person name="Keller M."/>
            <person name="Graham D.E."/>
        </authorList>
    </citation>
    <scope>NUCLEOTIDE SEQUENCE [LARGE SCALE GENOMIC DNA]</scope>
    <source>
        <strain evidence="9">ATCC BAA-2073 / strain OB47</strain>
    </source>
</reference>
<keyword evidence="1 6" id="KW-1277">Toxin-antitoxin system</keyword>
<keyword evidence="3 6" id="KW-0479">Metal-binding</keyword>
<dbReference type="STRING" id="608506.COB47_0633"/>
<dbReference type="InterPro" id="IPR002716">
    <property type="entry name" value="PIN_dom"/>
</dbReference>
<dbReference type="GO" id="GO:0090729">
    <property type="term" value="F:toxin activity"/>
    <property type="evidence" value="ECO:0007669"/>
    <property type="project" value="UniProtKB-KW"/>
</dbReference>
<name>D9TIW7_CALOO</name>
<dbReference type="OrthoDB" id="9811788at2"/>
<evidence type="ECO:0000313" key="8">
    <source>
        <dbReference type="EMBL" id="ADL41949.1"/>
    </source>
</evidence>
<comment type="function">
    <text evidence="6">Toxic component of a toxin-antitoxin (TA) system. An RNase.</text>
</comment>
<keyword evidence="4 6" id="KW-0378">Hydrolase</keyword>
<dbReference type="PANTHER" id="PTHR42740">
    <property type="entry name" value="RIBONUCLEASE VAPC3"/>
    <property type="match status" value="1"/>
</dbReference>
<gene>
    <name evidence="6" type="primary">vapC</name>
    <name evidence="8" type="ordered locus">COB47_0633</name>
</gene>
<dbReference type="CDD" id="cd18762">
    <property type="entry name" value="PIN_MtVapC3-like"/>
    <property type="match status" value="1"/>
</dbReference>
<evidence type="ECO:0000256" key="5">
    <source>
        <dbReference type="ARBA" id="ARBA00022842"/>
    </source>
</evidence>